<protein>
    <submittedName>
        <fullName evidence="1">Uncharacterized protein</fullName>
    </submittedName>
</protein>
<dbReference type="EMBL" id="VZOK01000009">
    <property type="protein sequence ID" value="KAB0639489.1"/>
    <property type="molecule type" value="Genomic_DNA"/>
</dbReference>
<accession>A0A6L3N0B3</accession>
<proteinExistence type="predicted"/>
<sequence>MKDKESGSWKDLKEAFQRCVKLRDGFVKKPSAVAFVQGAFFVPEERTVAIDLVSSYPESGGVIFLSS</sequence>
<dbReference type="Proteomes" id="UP000473470">
    <property type="component" value="Unassembled WGS sequence"/>
</dbReference>
<evidence type="ECO:0000313" key="1">
    <source>
        <dbReference type="EMBL" id="KAB0639489.1"/>
    </source>
</evidence>
<dbReference type="AlphaFoldDB" id="A0A6L3N0B3"/>
<dbReference type="RefSeq" id="WP_150998672.1">
    <property type="nucleotide sequence ID" value="NZ_CABVPM010000019.1"/>
</dbReference>
<organism evidence="1 2">
    <name type="scientific">Burkholderia stagnalis</name>
    <dbReference type="NCBI Taxonomy" id="1503054"/>
    <lineage>
        <taxon>Bacteria</taxon>
        <taxon>Pseudomonadati</taxon>
        <taxon>Pseudomonadota</taxon>
        <taxon>Betaproteobacteria</taxon>
        <taxon>Burkholderiales</taxon>
        <taxon>Burkholderiaceae</taxon>
        <taxon>Burkholderia</taxon>
        <taxon>Burkholderia cepacia complex</taxon>
    </lineage>
</organism>
<comment type="caution">
    <text evidence="1">The sequence shown here is derived from an EMBL/GenBank/DDBJ whole genome shotgun (WGS) entry which is preliminary data.</text>
</comment>
<gene>
    <name evidence="1" type="ORF">F7R25_07685</name>
</gene>
<evidence type="ECO:0000313" key="2">
    <source>
        <dbReference type="Proteomes" id="UP000473470"/>
    </source>
</evidence>
<name>A0A6L3N0B3_9BURK</name>
<reference evidence="1 2" key="1">
    <citation type="submission" date="2019-09" db="EMBL/GenBank/DDBJ databases">
        <title>Draft genome sequences of 48 bacterial type strains from the CCUG.</title>
        <authorList>
            <person name="Tunovic T."/>
            <person name="Pineiro-Iglesias B."/>
            <person name="Unosson C."/>
            <person name="Inganas E."/>
            <person name="Ohlen M."/>
            <person name="Cardew S."/>
            <person name="Jensie-Markopoulos S."/>
            <person name="Salva-Serra F."/>
            <person name="Jaen-Luchoro D."/>
            <person name="Karlsson R."/>
            <person name="Svensson-Stadler L."/>
            <person name="Chun J."/>
            <person name="Moore E."/>
        </authorList>
    </citation>
    <scope>NUCLEOTIDE SEQUENCE [LARGE SCALE GENOMIC DNA]</scope>
    <source>
        <strain evidence="1 2">CCUG 65686</strain>
    </source>
</reference>